<dbReference type="GO" id="GO:0008270">
    <property type="term" value="F:zinc ion binding"/>
    <property type="evidence" value="ECO:0007669"/>
    <property type="project" value="UniProtKB-KW"/>
</dbReference>
<dbReference type="GO" id="GO:0046983">
    <property type="term" value="F:protein dimerization activity"/>
    <property type="evidence" value="ECO:0007669"/>
    <property type="project" value="InterPro"/>
</dbReference>
<dbReference type="InterPro" id="IPR052035">
    <property type="entry name" value="ZnF_BED_domain_contain"/>
</dbReference>
<dbReference type="AlphaFoldDB" id="A0A2H8TUN4"/>
<keyword evidence="2" id="KW-0479">Metal-binding</keyword>
<evidence type="ECO:0000256" key="2">
    <source>
        <dbReference type="ARBA" id="ARBA00022723"/>
    </source>
</evidence>
<dbReference type="Pfam" id="PF05699">
    <property type="entry name" value="Dimer_Tnp_hAT"/>
    <property type="match status" value="1"/>
</dbReference>
<name>A0A2H8TUN4_9HEMI</name>
<dbReference type="InterPro" id="IPR012337">
    <property type="entry name" value="RNaseH-like_sf"/>
</dbReference>
<keyword evidence="3" id="KW-0863">Zinc-finger</keyword>
<sequence length="366" mass="41767">MATVKKWDIENKISAVVTDNAPNIVGAIKLNKWRHISCFAHVLNIGIQHGLEKLKSIITKIKSIVEFFKQSSGACHKLQNIQKQNGLENLKLIQECKTRWNSAYLMMERIIKLKEPVLSTLAITNNSLNCISDNEWDEVYSACKLLKVFDELTTEMSAENVVTISKQNLFYIFLLEHLDTFINDINIPTNVNAMALEIKSTLNKYFKHLESNDIQSQAIFLDPRFKKYGFANIDKFEACKITMGRKLSNLDINNSNVTESVTSATSIPQVPSSSIWTKFDEQVSSVLGENNSTVGSIIEIDKYLSENLLNRQEDPLKWWSDRQKLYPRLYEMVLRRLCVPATSVPSERVFSKAGLVLNAKRTRLIL</sequence>
<dbReference type="EMBL" id="GFXV01005716">
    <property type="protein sequence ID" value="MBW17521.1"/>
    <property type="molecule type" value="Transcribed_RNA"/>
</dbReference>
<comment type="subcellular location">
    <subcellularLocation>
        <location evidence="1">Nucleus</location>
    </subcellularLocation>
</comment>
<evidence type="ECO:0000259" key="6">
    <source>
        <dbReference type="Pfam" id="PF05699"/>
    </source>
</evidence>
<proteinExistence type="predicted"/>
<dbReference type="PANTHER" id="PTHR46481">
    <property type="entry name" value="ZINC FINGER BED DOMAIN-CONTAINING PROTEIN 4"/>
    <property type="match status" value="1"/>
</dbReference>
<feature type="domain" description="HAT C-terminal dimerisation" evidence="6">
    <location>
        <begin position="299"/>
        <end position="364"/>
    </location>
</feature>
<dbReference type="OrthoDB" id="6608103at2759"/>
<gene>
    <name evidence="7" type="primary">ZBED1_1</name>
</gene>
<keyword evidence="4" id="KW-0862">Zinc</keyword>
<evidence type="ECO:0000256" key="4">
    <source>
        <dbReference type="ARBA" id="ARBA00022833"/>
    </source>
</evidence>
<dbReference type="GO" id="GO:0005634">
    <property type="term" value="C:nucleus"/>
    <property type="evidence" value="ECO:0007669"/>
    <property type="project" value="UniProtKB-SubCell"/>
</dbReference>
<dbReference type="InterPro" id="IPR008906">
    <property type="entry name" value="HATC_C_dom"/>
</dbReference>
<evidence type="ECO:0000256" key="5">
    <source>
        <dbReference type="ARBA" id="ARBA00023242"/>
    </source>
</evidence>
<organism evidence="7">
    <name type="scientific">Melanaphis sacchari</name>
    <dbReference type="NCBI Taxonomy" id="742174"/>
    <lineage>
        <taxon>Eukaryota</taxon>
        <taxon>Metazoa</taxon>
        <taxon>Ecdysozoa</taxon>
        <taxon>Arthropoda</taxon>
        <taxon>Hexapoda</taxon>
        <taxon>Insecta</taxon>
        <taxon>Pterygota</taxon>
        <taxon>Neoptera</taxon>
        <taxon>Paraneoptera</taxon>
        <taxon>Hemiptera</taxon>
        <taxon>Sternorrhyncha</taxon>
        <taxon>Aphidomorpha</taxon>
        <taxon>Aphidoidea</taxon>
        <taxon>Aphididae</taxon>
        <taxon>Aphidini</taxon>
        <taxon>Melanaphis</taxon>
    </lineage>
</organism>
<protein>
    <submittedName>
        <fullName evidence="7">Zinc finger BED domain-containing protein 1</fullName>
    </submittedName>
</protein>
<dbReference type="SUPFAM" id="SSF53098">
    <property type="entry name" value="Ribonuclease H-like"/>
    <property type="match status" value="1"/>
</dbReference>
<dbReference type="PANTHER" id="PTHR46481:SF10">
    <property type="entry name" value="ZINC FINGER BED DOMAIN-CONTAINING PROTEIN 39"/>
    <property type="match status" value="1"/>
</dbReference>
<accession>A0A2H8TUN4</accession>
<evidence type="ECO:0000256" key="1">
    <source>
        <dbReference type="ARBA" id="ARBA00004123"/>
    </source>
</evidence>
<keyword evidence="5" id="KW-0539">Nucleus</keyword>
<reference evidence="7" key="1">
    <citation type="submission" date="2017-10" db="EMBL/GenBank/DDBJ databases">
        <title>Transcriptome Assembly of Sugarcane Aphid Adults.</title>
        <authorList>
            <person name="Scully E.D."/>
            <person name="Palmer N.A."/>
            <person name="Geib S.M."/>
            <person name="Sarath G."/>
            <person name="Sattler S.E."/>
        </authorList>
    </citation>
    <scope>NUCLEOTIDE SEQUENCE</scope>
    <source>
        <tissue evidence="7">Whole body</tissue>
    </source>
</reference>
<evidence type="ECO:0000313" key="7">
    <source>
        <dbReference type="EMBL" id="MBW17521.1"/>
    </source>
</evidence>
<evidence type="ECO:0000256" key="3">
    <source>
        <dbReference type="ARBA" id="ARBA00022771"/>
    </source>
</evidence>